<dbReference type="CDD" id="cd20014">
    <property type="entry name" value="PBP1_RPA0668_benzoate-like"/>
    <property type="match status" value="1"/>
</dbReference>
<keyword evidence="2" id="KW-0732">Signal</keyword>
<evidence type="ECO:0000313" key="4">
    <source>
        <dbReference type="EMBL" id="MFC5767952.1"/>
    </source>
</evidence>
<feature type="domain" description="Leucine-binding protein" evidence="3">
    <location>
        <begin position="38"/>
        <end position="373"/>
    </location>
</feature>
<evidence type="ECO:0000256" key="1">
    <source>
        <dbReference type="ARBA" id="ARBA00010062"/>
    </source>
</evidence>
<dbReference type="InterPro" id="IPR028081">
    <property type="entry name" value="Leu-bd"/>
</dbReference>
<dbReference type="InterPro" id="IPR051010">
    <property type="entry name" value="BCAA_transport"/>
</dbReference>
<accession>A0ABW1ALE9</accession>
<dbReference type="PANTHER" id="PTHR30483:SF6">
    <property type="entry name" value="PERIPLASMIC BINDING PROTEIN OF ABC TRANSPORTER FOR NATURAL AMINO ACIDS"/>
    <property type="match status" value="1"/>
</dbReference>
<reference evidence="5" key="1">
    <citation type="journal article" date="2019" name="Int. J. Syst. Evol. Microbiol.">
        <title>The Global Catalogue of Microorganisms (GCM) 10K type strain sequencing project: providing services to taxonomists for standard genome sequencing and annotation.</title>
        <authorList>
            <consortium name="The Broad Institute Genomics Platform"/>
            <consortium name="The Broad Institute Genome Sequencing Center for Infectious Disease"/>
            <person name="Wu L."/>
            <person name="Ma J."/>
        </authorList>
    </citation>
    <scope>NUCLEOTIDE SEQUENCE [LARGE SCALE GENOMIC DNA]</scope>
    <source>
        <strain evidence="5">SHR3</strain>
    </source>
</reference>
<comment type="similarity">
    <text evidence="1">Belongs to the leucine-binding protein family.</text>
</comment>
<dbReference type="InterPro" id="IPR006311">
    <property type="entry name" value="TAT_signal"/>
</dbReference>
<dbReference type="Pfam" id="PF13458">
    <property type="entry name" value="Peripla_BP_6"/>
    <property type="match status" value="1"/>
</dbReference>
<evidence type="ECO:0000313" key="5">
    <source>
        <dbReference type="Proteomes" id="UP001595974"/>
    </source>
</evidence>
<dbReference type="Gene3D" id="3.40.50.2300">
    <property type="match status" value="2"/>
</dbReference>
<keyword evidence="5" id="KW-1185">Reference proteome</keyword>
<organism evidence="4 5">
    <name type="scientific">Thauera sinica</name>
    <dbReference type="NCBI Taxonomy" id="2665146"/>
    <lineage>
        <taxon>Bacteria</taxon>
        <taxon>Pseudomonadati</taxon>
        <taxon>Pseudomonadota</taxon>
        <taxon>Betaproteobacteria</taxon>
        <taxon>Rhodocyclales</taxon>
        <taxon>Zoogloeaceae</taxon>
        <taxon>Thauera</taxon>
    </lineage>
</organism>
<protein>
    <submittedName>
        <fullName evidence="4">ABC transporter substrate-binding protein</fullName>
    </submittedName>
</protein>
<dbReference type="SUPFAM" id="SSF53822">
    <property type="entry name" value="Periplasmic binding protein-like I"/>
    <property type="match status" value="1"/>
</dbReference>
<dbReference type="EMBL" id="JBHSOG010000006">
    <property type="protein sequence ID" value="MFC5767952.1"/>
    <property type="molecule type" value="Genomic_DNA"/>
</dbReference>
<sequence length="397" mass="42428">MDSRINRRNFILSATALGGAAAIGGVLPRSARAQSGKLKVGLMLPYSGTYAQLGNAIENGFRLFLLERGGRLAGREVEIVKVDDESDPAKAPENTSRLIKRDKVDLLVGTVHTGVAMAMLKQSRETGTLHIIPNAGAGAATGALCAPNVFRTSFTNWQAIYPLGKHVYGKGQKTAVWITWKYGAGEEAGEGFKEGFVKAGGRILRELHLPFPQVEFQPLLTEIASIRPDAVVCFFAGAAGAKFIKDYAAAGLKNKIPLYSSFLTEGILDAVGNAAEGIETTAHYGDSLDMKKNDEFRLAYAKAFGSNADVFAVQGYDTAQLFAAGIEAVKGDVDDRKGIIAAMESAVIDSPRGVWTMSKAHNPIQDIYLRRVVGNENKVVGIAHKALADPALGCRMV</sequence>
<dbReference type="InterPro" id="IPR028082">
    <property type="entry name" value="Peripla_BP_I"/>
</dbReference>
<dbReference type="PROSITE" id="PS51318">
    <property type="entry name" value="TAT"/>
    <property type="match status" value="1"/>
</dbReference>
<name>A0ABW1ALE9_9RHOO</name>
<dbReference type="Proteomes" id="UP001595974">
    <property type="component" value="Unassembled WGS sequence"/>
</dbReference>
<comment type="caution">
    <text evidence="4">The sequence shown here is derived from an EMBL/GenBank/DDBJ whole genome shotgun (WGS) entry which is preliminary data.</text>
</comment>
<dbReference type="RefSeq" id="WP_096445424.1">
    <property type="nucleotide sequence ID" value="NZ_JBHSOG010000006.1"/>
</dbReference>
<evidence type="ECO:0000256" key="2">
    <source>
        <dbReference type="ARBA" id="ARBA00022729"/>
    </source>
</evidence>
<gene>
    <name evidence="4" type="ORF">ACFPTN_01055</name>
</gene>
<proteinExistence type="inferred from homology"/>
<evidence type="ECO:0000259" key="3">
    <source>
        <dbReference type="Pfam" id="PF13458"/>
    </source>
</evidence>
<dbReference type="PANTHER" id="PTHR30483">
    <property type="entry name" value="LEUCINE-SPECIFIC-BINDING PROTEIN"/>
    <property type="match status" value="1"/>
</dbReference>